<sequence>MRNIDQTDLEVRLERAVSESTDSSSRPVLGVSISLEPEPLTTDDTFDLWVHITSKNIGDCALPEVGFIRHSDPYKPAHSDSQYLRKCINKIDGFIKVEGKLDTEPSNKRLDRRLYVFKNVSIKQEGKFDVVVLGQAYQARTRKGHVTIERPTASLSEPRQMLRMNLGGFLPITESTTWRDPQSSGTTQNQKIDDWRHNIDPTTADAVKRIPARGKLQ</sequence>
<organism evidence="2 3">
    <name type="scientific">Microdochium trichocladiopsis</name>
    <dbReference type="NCBI Taxonomy" id="1682393"/>
    <lineage>
        <taxon>Eukaryota</taxon>
        <taxon>Fungi</taxon>
        <taxon>Dikarya</taxon>
        <taxon>Ascomycota</taxon>
        <taxon>Pezizomycotina</taxon>
        <taxon>Sordariomycetes</taxon>
        <taxon>Xylariomycetidae</taxon>
        <taxon>Xylariales</taxon>
        <taxon>Microdochiaceae</taxon>
        <taxon>Microdochium</taxon>
    </lineage>
</organism>
<gene>
    <name evidence="2" type="ORF">B0I36DRAFT_345224</name>
</gene>
<dbReference type="AlphaFoldDB" id="A0A9P8YCZ6"/>
<dbReference type="Proteomes" id="UP000756346">
    <property type="component" value="Unassembled WGS sequence"/>
</dbReference>
<feature type="region of interest" description="Disordered" evidence="1">
    <location>
        <begin position="173"/>
        <end position="197"/>
    </location>
</feature>
<dbReference type="RefSeq" id="XP_046016174.1">
    <property type="nucleotide sequence ID" value="XM_046156337.1"/>
</dbReference>
<keyword evidence="3" id="KW-1185">Reference proteome</keyword>
<reference evidence="2" key="1">
    <citation type="journal article" date="2021" name="Nat. Commun.">
        <title>Genetic determinants of endophytism in the Arabidopsis root mycobiome.</title>
        <authorList>
            <person name="Mesny F."/>
            <person name="Miyauchi S."/>
            <person name="Thiergart T."/>
            <person name="Pickel B."/>
            <person name="Atanasova L."/>
            <person name="Karlsson M."/>
            <person name="Huettel B."/>
            <person name="Barry K.W."/>
            <person name="Haridas S."/>
            <person name="Chen C."/>
            <person name="Bauer D."/>
            <person name="Andreopoulos W."/>
            <person name="Pangilinan J."/>
            <person name="LaButti K."/>
            <person name="Riley R."/>
            <person name="Lipzen A."/>
            <person name="Clum A."/>
            <person name="Drula E."/>
            <person name="Henrissat B."/>
            <person name="Kohler A."/>
            <person name="Grigoriev I.V."/>
            <person name="Martin F.M."/>
            <person name="Hacquard S."/>
        </authorList>
    </citation>
    <scope>NUCLEOTIDE SEQUENCE</scope>
    <source>
        <strain evidence="2">MPI-CAGE-CH-0230</strain>
    </source>
</reference>
<name>A0A9P8YCZ6_9PEZI</name>
<proteinExistence type="predicted"/>
<comment type="caution">
    <text evidence="2">The sequence shown here is derived from an EMBL/GenBank/DDBJ whole genome shotgun (WGS) entry which is preliminary data.</text>
</comment>
<dbReference type="EMBL" id="JAGTJQ010000002">
    <property type="protein sequence ID" value="KAH7037053.1"/>
    <property type="molecule type" value="Genomic_DNA"/>
</dbReference>
<evidence type="ECO:0000256" key="1">
    <source>
        <dbReference type="SAM" id="MobiDB-lite"/>
    </source>
</evidence>
<accession>A0A9P8YCZ6</accession>
<dbReference type="GeneID" id="70185883"/>
<protein>
    <submittedName>
        <fullName evidence="2">Uncharacterized protein</fullName>
    </submittedName>
</protein>
<feature type="compositionally biased region" description="Polar residues" evidence="1">
    <location>
        <begin position="173"/>
        <end position="190"/>
    </location>
</feature>
<evidence type="ECO:0000313" key="3">
    <source>
        <dbReference type="Proteomes" id="UP000756346"/>
    </source>
</evidence>
<evidence type="ECO:0000313" key="2">
    <source>
        <dbReference type="EMBL" id="KAH7037053.1"/>
    </source>
</evidence>